<dbReference type="RefSeq" id="WP_154518731.1">
    <property type="nucleotide sequence ID" value="NZ_VUMT01000007.1"/>
</dbReference>
<sequence>MALTQKKGATITTPTNCKLLMNRYQADEEDFEITYRTTSDWKDAFNGEISIKNNTSQSIEGWQLEFDFSKEISNFWTAKILFHEGNHYIIRNDEWNSVIKPNAVIRLGFEGKPGNVSEEPQNYKLTKMQDDENVETEKPEDTQKFDIEKVNWDKDTDGDGLDDMYELETSETNFTKTDTDDDGLTDGEEVKKFKTNPLVEDTDKDGLSDGDEIKIGLDPLKKMTHEGIPDKEYQVEQKITEDKFFVNQDKKEFQISMDITASGCVEARMGVADSSSKYLLSNRAILGNAIDFNYMNGTMSSATLKFRINEKYLNFSNTDEANIENELKGLKRFNIFRLNQEDDKKNANLLLPVKTNFDSSTNTISAKVDELGTYCIVDMNMWLYDLGIRCDNGNEKQTFDLDENTKTNTDDIPSPDYKPITVEELTQSIEDLSNYSQKPEKVKKKINQQVDLTIVIDVSHSMDKAINQIKTYIGTLVKRLYKHNVTLHTSLVKFTEYKKGEENNTKVLTLKDGGVWAKNSKQAIELLSKLEIASGKEETPIDGIGMGMELDYRKGAEKYMVLLTDEGCNPVNRYRIKDLNEAANLLKEKDITTCVVTKEKLEKTYSMLSDKTGGKYFDINTNFVTGIEELILNKLNNEDGFFAVSGLTLEPISLKKKLIKDGSYDTDGDGIPDKDDPRPHKYDVSSINLFNSMKKKIKDENGKIPLDMTCGDFSKKELLKLDSLFKFQIKSSANENKTNFSLLLNTLAIGKLHSVAQKVIEHFMNGTGNDFENKTLTKSFKDHDNTKKFINESIKELKNELKNNHYELSTLSYKKNNYYDKFIQDRVYPKFTKFDDNFNGMGILIHDIWSCNILVKNYKVTKKKYSGTIQYTFYDHFGLDENDMNKNFVMLAGFQSWFTLQHYKKYNKNYKPFVTVCKFDVTFGGNIHE</sequence>
<dbReference type="InterPro" id="IPR053180">
    <property type="entry name" value="Ca-binding_acidic-repeat"/>
</dbReference>
<dbReference type="Pfam" id="PF00092">
    <property type="entry name" value="VWA"/>
    <property type="match status" value="1"/>
</dbReference>
<dbReference type="GO" id="GO:0030247">
    <property type="term" value="F:polysaccharide binding"/>
    <property type="evidence" value="ECO:0007669"/>
    <property type="project" value="UniProtKB-UniRule"/>
</dbReference>
<organism evidence="8 9">
    <name type="scientific">Velocimicrobium porci</name>
    <dbReference type="NCBI Taxonomy" id="2606634"/>
    <lineage>
        <taxon>Bacteria</taxon>
        <taxon>Bacillati</taxon>
        <taxon>Bacillota</taxon>
        <taxon>Clostridia</taxon>
        <taxon>Lachnospirales</taxon>
        <taxon>Lachnospiraceae</taxon>
        <taxon>Velocimicrobium</taxon>
    </lineage>
</organism>
<comment type="caution">
    <text evidence="8">The sequence shown here is derived from an EMBL/GenBank/DDBJ whole genome shotgun (WGS) entry which is preliminary data.</text>
</comment>
<dbReference type="InterPro" id="IPR017483">
    <property type="entry name" value="CHP03034"/>
</dbReference>
<dbReference type="CDD" id="cd00198">
    <property type="entry name" value="vWFA"/>
    <property type="match status" value="1"/>
</dbReference>
<dbReference type="Pfam" id="PF18884">
    <property type="entry name" value="TSP3_bac"/>
    <property type="match status" value="2"/>
</dbReference>
<dbReference type="Pfam" id="PF11692">
    <property type="entry name" value="DUF3289"/>
    <property type="match status" value="1"/>
</dbReference>
<dbReference type="Gene3D" id="3.40.50.410">
    <property type="entry name" value="von Willebrand factor, type A domain"/>
    <property type="match status" value="1"/>
</dbReference>
<dbReference type="GO" id="GO:0004553">
    <property type="term" value="F:hydrolase activity, hydrolyzing O-glycosyl compounds"/>
    <property type="evidence" value="ECO:0007669"/>
    <property type="project" value="InterPro"/>
</dbReference>
<dbReference type="InterPro" id="IPR036465">
    <property type="entry name" value="vWFA_dom_sf"/>
</dbReference>
<dbReference type="SUPFAM" id="SSF53300">
    <property type="entry name" value="vWA-like"/>
    <property type="match status" value="1"/>
</dbReference>
<dbReference type="SMART" id="SM00327">
    <property type="entry name" value="VWA"/>
    <property type="match status" value="1"/>
</dbReference>
<dbReference type="GO" id="GO:0005975">
    <property type="term" value="P:carbohydrate metabolic process"/>
    <property type="evidence" value="ECO:0007669"/>
    <property type="project" value="InterPro"/>
</dbReference>
<accession>A0A6L5XXE6</accession>
<evidence type="ECO:0000259" key="7">
    <source>
        <dbReference type="PROSITE" id="PS51173"/>
    </source>
</evidence>
<feature type="domain" description="CBM2" evidence="7">
    <location>
        <begin position="10"/>
        <end position="133"/>
    </location>
</feature>
<keyword evidence="2" id="KW-0964">Secreted</keyword>
<keyword evidence="4" id="KW-0106">Calcium</keyword>
<dbReference type="PANTHER" id="PTHR37467:SF1">
    <property type="entry name" value="EXPORTED CALCIUM-BINDING GLYCOPROTEIN"/>
    <property type="match status" value="1"/>
</dbReference>
<dbReference type="Pfam" id="PF00553">
    <property type="entry name" value="CBM_2"/>
    <property type="match status" value="1"/>
</dbReference>
<dbReference type="AlphaFoldDB" id="A0A6L5XXE6"/>
<dbReference type="Gene3D" id="2.60.40.290">
    <property type="match status" value="1"/>
</dbReference>
<evidence type="ECO:0000259" key="6">
    <source>
        <dbReference type="PROSITE" id="PS50234"/>
    </source>
</evidence>
<gene>
    <name evidence="8" type="ORF">FYJ58_05980</name>
</gene>
<dbReference type="InterPro" id="IPR008965">
    <property type="entry name" value="CBM2/CBM3_carb-bd_dom_sf"/>
</dbReference>
<dbReference type="PANTHER" id="PTHR37467">
    <property type="entry name" value="EXPORTED CALCIUM-BINDING GLYCOPROTEIN-RELATED"/>
    <property type="match status" value="1"/>
</dbReference>
<dbReference type="InterPro" id="IPR012291">
    <property type="entry name" value="CBM2_carb-bd_dom_sf"/>
</dbReference>
<feature type="domain" description="VWFA" evidence="6">
    <location>
        <begin position="451"/>
        <end position="635"/>
    </location>
</feature>
<dbReference type="SUPFAM" id="SSF49384">
    <property type="entry name" value="Carbohydrate-binding domain"/>
    <property type="match status" value="1"/>
</dbReference>
<dbReference type="PROSITE" id="PS51173">
    <property type="entry name" value="CBM2"/>
    <property type="match status" value="1"/>
</dbReference>
<evidence type="ECO:0000256" key="3">
    <source>
        <dbReference type="ARBA" id="ARBA00022729"/>
    </source>
</evidence>
<evidence type="ECO:0000256" key="1">
    <source>
        <dbReference type="ARBA" id="ARBA00004613"/>
    </source>
</evidence>
<keyword evidence="3" id="KW-0732">Signal</keyword>
<dbReference type="Proteomes" id="UP000482209">
    <property type="component" value="Unassembled WGS sequence"/>
</dbReference>
<proteinExistence type="predicted"/>
<evidence type="ECO:0000256" key="2">
    <source>
        <dbReference type="ARBA" id="ARBA00022525"/>
    </source>
</evidence>
<dbReference type="SMART" id="SM00637">
    <property type="entry name" value="CBD_II"/>
    <property type="match status" value="1"/>
</dbReference>
<feature type="region of interest" description="Disordered" evidence="5">
    <location>
        <begin position="169"/>
        <end position="188"/>
    </location>
</feature>
<protein>
    <submittedName>
        <fullName evidence="8">DUF3289 family protein</fullName>
    </submittedName>
</protein>
<dbReference type="PROSITE" id="PS50234">
    <property type="entry name" value="VWFA"/>
    <property type="match status" value="1"/>
</dbReference>
<comment type="subcellular location">
    <subcellularLocation>
        <location evidence="1">Secreted</location>
    </subcellularLocation>
</comment>
<keyword evidence="9" id="KW-1185">Reference proteome</keyword>
<name>A0A6L5XXE6_9FIRM</name>
<dbReference type="EMBL" id="VUMT01000007">
    <property type="protein sequence ID" value="MSS63425.1"/>
    <property type="molecule type" value="Genomic_DNA"/>
</dbReference>
<dbReference type="InterPro" id="IPR002035">
    <property type="entry name" value="VWF_A"/>
</dbReference>
<evidence type="ECO:0000313" key="8">
    <source>
        <dbReference type="EMBL" id="MSS63425.1"/>
    </source>
</evidence>
<evidence type="ECO:0000256" key="5">
    <source>
        <dbReference type="SAM" id="MobiDB-lite"/>
    </source>
</evidence>
<evidence type="ECO:0000256" key="4">
    <source>
        <dbReference type="ARBA" id="ARBA00022837"/>
    </source>
</evidence>
<dbReference type="InterPro" id="IPR059100">
    <property type="entry name" value="TSP3_bac"/>
</dbReference>
<reference evidence="8 9" key="1">
    <citation type="submission" date="2019-08" db="EMBL/GenBank/DDBJ databases">
        <title>In-depth cultivation of the pig gut microbiome towards novel bacterial diversity and tailored functional studies.</title>
        <authorList>
            <person name="Wylensek D."/>
            <person name="Hitch T.C.A."/>
            <person name="Clavel T."/>
        </authorList>
    </citation>
    <scope>NUCLEOTIDE SEQUENCE [LARGE SCALE GENOMIC DNA]</scope>
    <source>
        <strain evidence="8 9">WCA-693-APC-MOT-I</strain>
    </source>
</reference>
<evidence type="ECO:0000313" key="9">
    <source>
        <dbReference type="Proteomes" id="UP000482209"/>
    </source>
</evidence>
<dbReference type="InterPro" id="IPR001919">
    <property type="entry name" value="CBD2"/>
</dbReference>